<evidence type="ECO:0000256" key="1">
    <source>
        <dbReference type="ARBA" id="ARBA00022737"/>
    </source>
</evidence>
<dbReference type="PANTHER" id="PTHR47435:SF4">
    <property type="entry name" value="KELCH REPEAT PROTEIN (AFU_ORTHOLOGUE AFUA_5G12780)"/>
    <property type="match status" value="1"/>
</dbReference>
<dbReference type="GO" id="GO:0019760">
    <property type="term" value="P:glucosinolate metabolic process"/>
    <property type="evidence" value="ECO:0007669"/>
    <property type="project" value="UniProtKB-ARBA"/>
</dbReference>
<accession>A0A0N1H6V8</accession>
<keyword evidence="1" id="KW-0677">Repeat</keyword>
<name>A0A0N1H6V8_9EURO</name>
<dbReference type="STRING" id="1664694.A0A0N1H6V8"/>
<sequence>MAPLEENGVLWVLGPVEEGWARIGPIDDSAPKPEGRSYHAMTSDGVDKIYLHAGCPEKGRLSDMWSFSIRWRTWKQLADAPGPARGGASIAYTEGQVWRMNGFDGKVEHGGALDVYDCAADAWQTITYEADGKSGPTARSVCSLLALEVGGKPSLVTMFGESDPSNLGHAGAGNMLGDVWLFDIASKTWQLVETSGPTPPPRGWFDADVLTAKPSILVTGGLKATNERLDDAWILAF</sequence>
<organism evidence="3 4">
    <name type="scientific">Cyphellophora attinorum</name>
    <dbReference type="NCBI Taxonomy" id="1664694"/>
    <lineage>
        <taxon>Eukaryota</taxon>
        <taxon>Fungi</taxon>
        <taxon>Dikarya</taxon>
        <taxon>Ascomycota</taxon>
        <taxon>Pezizomycotina</taxon>
        <taxon>Eurotiomycetes</taxon>
        <taxon>Chaetothyriomycetidae</taxon>
        <taxon>Chaetothyriales</taxon>
        <taxon>Cyphellophoraceae</taxon>
        <taxon>Cyphellophora</taxon>
    </lineage>
</organism>
<dbReference type="PANTHER" id="PTHR47435">
    <property type="entry name" value="KELCH REPEAT PROTEIN (AFU_ORTHOLOGUE AFUA_5G12780)"/>
    <property type="match status" value="1"/>
</dbReference>
<dbReference type="OrthoDB" id="10250130at2759"/>
<dbReference type="GeneID" id="28730627"/>
<evidence type="ECO:0000313" key="3">
    <source>
        <dbReference type="EMBL" id="KPI38147.1"/>
    </source>
</evidence>
<reference evidence="3 4" key="1">
    <citation type="submission" date="2015-06" db="EMBL/GenBank/DDBJ databases">
        <title>Draft genome of the ant-associated black yeast Phialophora attae CBS 131958.</title>
        <authorList>
            <person name="Moreno L.F."/>
            <person name="Stielow B.J."/>
            <person name="de Hoog S."/>
            <person name="Vicente V.A."/>
            <person name="Weiss V.A."/>
            <person name="de Vries M."/>
            <person name="Cruz L.M."/>
            <person name="Souza E.M."/>
        </authorList>
    </citation>
    <scope>NUCLEOTIDE SEQUENCE [LARGE SCALE GENOMIC DNA]</scope>
    <source>
        <strain evidence="3 4">CBS 131958</strain>
    </source>
</reference>
<gene>
    <name evidence="3" type="ORF">AB675_1001</name>
</gene>
<protein>
    <submittedName>
        <fullName evidence="3">Nitrile-specifier protein 5</fullName>
    </submittedName>
</protein>
<dbReference type="RefSeq" id="XP_017998110.1">
    <property type="nucleotide sequence ID" value="XM_018138758.1"/>
</dbReference>
<keyword evidence="4" id="KW-1185">Reference proteome</keyword>
<proteinExistence type="predicted"/>
<dbReference type="Gene3D" id="2.120.10.80">
    <property type="entry name" value="Kelch-type beta propeller"/>
    <property type="match status" value="1"/>
</dbReference>
<comment type="caution">
    <text evidence="3">The sequence shown here is derived from an EMBL/GenBank/DDBJ whole genome shotgun (WGS) entry which is preliminary data.</text>
</comment>
<dbReference type="EMBL" id="LFJN01000020">
    <property type="protein sequence ID" value="KPI38147.1"/>
    <property type="molecule type" value="Genomic_DNA"/>
</dbReference>
<keyword evidence="2" id="KW-0408">Iron</keyword>
<evidence type="ECO:0000256" key="2">
    <source>
        <dbReference type="ARBA" id="ARBA00023004"/>
    </source>
</evidence>
<dbReference type="Proteomes" id="UP000038010">
    <property type="component" value="Unassembled WGS sequence"/>
</dbReference>
<dbReference type="VEuPathDB" id="FungiDB:AB675_1001"/>
<dbReference type="SUPFAM" id="SSF117281">
    <property type="entry name" value="Kelch motif"/>
    <property type="match status" value="1"/>
</dbReference>
<dbReference type="InterPro" id="IPR015915">
    <property type="entry name" value="Kelch-typ_b-propeller"/>
</dbReference>
<evidence type="ECO:0000313" key="4">
    <source>
        <dbReference type="Proteomes" id="UP000038010"/>
    </source>
</evidence>
<dbReference type="AlphaFoldDB" id="A0A0N1H6V8"/>